<dbReference type="InterPro" id="IPR029264">
    <property type="entry name" value="ARF7EP_C"/>
</dbReference>
<evidence type="ECO:0000313" key="2">
    <source>
        <dbReference type="EMBL" id="VDN00140.1"/>
    </source>
</evidence>
<evidence type="ECO:0000259" key="1">
    <source>
        <dbReference type="Pfam" id="PF14949"/>
    </source>
</evidence>
<feature type="domain" description="ARF7 effector protein C-terminal" evidence="1">
    <location>
        <begin position="15"/>
        <end position="96"/>
    </location>
</feature>
<dbReference type="WBParaSite" id="TCLT_0000357701-mRNA-1">
    <property type="protein sequence ID" value="TCLT_0000357701-mRNA-1"/>
    <property type="gene ID" value="TCLT_0000357701"/>
</dbReference>
<keyword evidence="3" id="KW-1185">Reference proteome</keyword>
<reference evidence="4" key="1">
    <citation type="submission" date="2017-02" db="UniProtKB">
        <authorList>
            <consortium name="WormBaseParasite"/>
        </authorList>
    </citation>
    <scope>IDENTIFICATION</scope>
</reference>
<proteinExistence type="predicted"/>
<sequence length="101" mass="11572">MSGHEVCSGNLARMHRELKNLTFSNPGEATRISHKEVLSQKQGVRRSTRNRKTIAPVDCLLDYIPHHDEEGYFIKPDGYHVKLCDCLRIDCPGNCHVFHSR</sequence>
<organism evidence="4">
    <name type="scientific">Thelazia callipaeda</name>
    <name type="common">Oriental eyeworm</name>
    <name type="synonym">Parasitic nematode</name>
    <dbReference type="NCBI Taxonomy" id="103827"/>
    <lineage>
        <taxon>Eukaryota</taxon>
        <taxon>Metazoa</taxon>
        <taxon>Ecdysozoa</taxon>
        <taxon>Nematoda</taxon>
        <taxon>Chromadorea</taxon>
        <taxon>Rhabditida</taxon>
        <taxon>Spirurina</taxon>
        <taxon>Spiruromorpha</taxon>
        <taxon>Thelazioidea</taxon>
        <taxon>Thelaziidae</taxon>
        <taxon>Thelazia</taxon>
    </lineage>
</organism>
<dbReference type="STRING" id="103827.A0A0N5CTL6"/>
<evidence type="ECO:0000313" key="3">
    <source>
        <dbReference type="Proteomes" id="UP000276776"/>
    </source>
</evidence>
<protein>
    <submittedName>
        <fullName evidence="4">ARF7EP_C domain-containing protein</fullName>
    </submittedName>
</protein>
<evidence type="ECO:0000313" key="4">
    <source>
        <dbReference type="WBParaSite" id="TCLT_0000357701-mRNA-1"/>
    </source>
</evidence>
<dbReference type="Pfam" id="PF14949">
    <property type="entry name" value="ARF7EP_C"/>
    <property type="match status" value="1"/>
</dbReference>
<gene>
    <name evidence="2" type="ORF">TCLT_LOCUS3567</name>
</gene>
<name>A0A0N5CTL6_THECL</name>
<reference evidence="2 3" key="2">
    <citation type="submission" date="2018-11" db="EMBL/GenBank/DDBJ databases">
        <authorList>
            <consortium name="Pathogen Informatics"/>
        </authorList>
    </citation>
    <scope>NUCLEOTIDE SEQUENCE [LARGE SCALE GENOMIC DNA]</scope>
</reference>
<accession>A0A0N5CTL6</accession>
<dbReference type="AlphaFoldDB" id="A0A0N5CTL6"/>
<dbReference type="OrthoDB" id="5984406at2759"/>
<dbReference type="Proteomes" id="UP000276776">
    <property type="component" value="Unassembled WGS sequence"/>
</dbReference>
<dbReference type="EMBL" id="UYYF01001808">
    <property type="protein sequence ID" value="VDN00140.1"/>
    <property type="molecule type" value="Genomic_DNA"/>
</dbReference>